<dbReference type="Gene3D" id="1.10.287.130">
    <property type="match status" value="1"/>
</dbReference>
<evidence type="ECO:0000256" key="3">
    <source>
        <dbReference type="ARBA" id="ARBA00022553"/>
    </source>
</evidence>
<feature type="domain" description="Response regulatory" evidence="9">
    <location>
        <begin position="866"/>
        <end position="995"/>
    </location>
</feature>
<dbReference type="CDD" id="cd17546">
    <property type="entry name" value="REC_hyHK_CKI1_RcsC-like"/>
    <property type="match status" value="1"/>
</dbReference>
<dbReference type="SUPFAM" id="SSF55874">
    <property type="entry name" value="ATPase domain of HSP90 chaperone/DNA topoisomerase II/histidine kinase"/>
    <property type="match status" value="1"/>
</dbReference>
<evidence type="ECO:0000256" key="2">
    <source>
        <dbReference type="ARBA" id="ARBA00012438"/>
    </source>
</evidence>
<protein>
    <recommendedName>
        <fullName evidence="2">histidine kinase</fullName>
        <ecNumber evidence="2">2.7.13.3</ecNumber>
    </recommendedName>
</protein>
<dbReference type="GO" id="GO:0000155">
    <property type="term" value="F:phosphorelay sensor kinase activity"/>
    <property type="evidence" value="ECO:0007669"/>
    <property type="project" value="InterPro"/>
</dbReference>
<dbReference type="InterPro" id="IPR036097">
    <property type="entry name" value="HisK_dim/P_sf"/>
</dbReference>
<feature type="region of interest" description="Disordered" evidence="7">
    <location>
        <begin position="819"/>
        <end position="848"/>
    </location>
</feature>
<dbReference type="SMART" id="SM00387">
    <property type="entry name" value="HATPase_c"/>
    <property type="match status" value="1"/>
</dbReference>
<evidence type="ECO:0000256" key="5">
    <source>
        <dbReference type="ARBA" id="ARBA00022777"/>
    </source>
</evidence>
<keyword evidence="3 6" id="KW-0597">Phosphoprotein</keyword>
<dbReference type="SUPFAM" id="SSF52172">
    <property type="entry name" value="CheY-like"/>
    <property type="match status" value="1"/>
</dbReference>
<dbReference type="InterPro" id="IPR005467">
    <property type="entry name" value="His_kinase_dom"/>
</dbReference>
<dbReference type="InterPro" id="IPR004358">
    <property type="entry name" value="Sig_transdc_His_kin-like_C"/>
</dbReference>
<dbReference type="Proteomes" id="UP001251528">
    <property type="component" value="Unassembled WGS sequence"/>
</dbReference>
<keyword evidence="11" id="KW-1185">Reference proteome</keyword>
<dbReference type="PANTHER" id="PTHR43047:SF72">
    <property type="entry name" value="OSMOSENSING HISTIDINE PROTEIN KINASE SLN1"/>
    <property type="match status" value="1"/>
</dbReference>
<evidence type="ECO:0000259" key="8">
    <source>
        <dbReference type="PROSITE" id="PS50109"/>
    </source>
</evidence>
<comment type="catalytic activity">
    <reaction evidence="1">
        <text>ATP + protein L-histidine = ADP + protein N-phospho-L-histidine.</text>
        <dbReference type="EC" id="2.7.13.3"/>
    </reaction>
</comment>
<evidence type="ECO:0000256" key="6">
    <source>
        <dbReference type="PROSITE-ProRule" id="PRU00169"/>
    </source>
</evidence>
<evidence type="ECO:0000256" key="1">
    <source>
        <dbReference type="ARBA" id="ARBA00000085"/>
    </source>
</evidence>
<dbReference type="PROSITE" id="PS50109">
    <property type="entry name" value="HIS_KIN"/>
    <property type="match status" value="1"/>
</dbReference>
<dbReference type="InterPro" id="IPR036890">
    <property type="entry name" value="HATPase_C_sf"/>
</dbReference>
<dbReference type="Gene3D" id="3.40.50.2300">
    <property type="match status" value="1"/>
</dbReference>
<keyword evidence="4" id="KW-0808">Transferase</keyword>
<dbReference type="Pfam" id="PF00072">
    <property type="entry name" value="Response_reg"/>
    <property type="match status" value="1"/>
</dbReference>
<accession>A0AAJ0D0T6</accession>
<dbReference type="SMART" id="SM00388">
    <property type="entry name" value="HisKA"/>
    <property type="match status" value="1"/>
</dbReference>
<dbReference type="SMART" id="SM00448">
    <property type="entry name" value="REC"/>
    <property type="match status" value="1"/>
</dbReference>
<evidence type="ECO:0000256" key="7">
    <source>
        <dbReference type="SAM" id="MobiDB-lite"/>
    </source>
</evidence>
<sequence length="1001" mass="110213">MTSNTAQRMPFFPKADAAVLSPRYETPPTRPKTLSPIYDEVNVDRPIGSWPPDAESCFYPPPAEPFAPASIPEKPKCLTDGYLRAFLAENERLRSSMLWYYTRDIANETEFLAGLQEKAYLAQESTDWEYAVIGILDVNFYIRLASIGLPLAILPRGETLCAHTVTQTPGSIFLLPDLMEDWRFRESPYVESGGLRAYAGAPLRLQHESGDCVSLGSLCVASGTSQEPLTRLQQQTLARLADWVVSDIIQCARARRQRERRQMSDFISAVQLEMGTVVSEEPVFRILKATYENAVISLQSSKAGHIKIEGRDPLLLSDFGGGLWEDTGYIDDFIANTNQRDFPSNKVVRVITAPCEVISGLSLLVVASKDFRLVFDDIDAWFIQACANMLSQIWHKRLLAEAMTAKEKFLRGISHQLRTPLHGILGSVELLAEELKLQTGGGHATSSPDMSLTVKPAGSAIYLDTIKSAGRDLISIINSMITLDRWVDIAVTDRDCGTHSPDELETELAREIRKTTLGDTRYRASVFFSHDLSPDCASFHIDLRLLKDSLLPLIINAIQNTPEGIVAVTASIQLDRKELTVDVEDTGCGIHFKDQQRIFLPYEKVTSHTAGAGLGLTLALKFATLLQGSVELVSSEVGRGSHFRATYREVECSSSPGSSQPQAQTLKNIPSKFHVLTSGSSSRSLCNYFTRFLLCHGFHSSDSVQGSFIIFDYTPDVELQRSILSQIPAGHAAICLVPASEAESCLDNVPDTIFYLSGPFLTSTMNSILEEVDKRLGKTIATGARLLEPDASALALLKIDVADPSTNIEVSPPTLLREHAAQPVSNSETDPSSASPTTNHQVDTEDSERPVTINPIFDVLTITKPTALLVDDNSVNLRIMQMYCKKRGLSHHCATDGARAVEIFSQQQSLVANGKGEGIQLIFMDLQMPVCDGIEATRQIRTLEKQNEWPGSILFIVTGQDSLTDRKAAEAVGANDYFVKPVALKILDSGVKRYFPSFELK</sequence>
<evidence type="ECO:0000256" key="4">
    <source>
        <dbReference type="ARBA" id="ARBA00022679"/>
    </source>
</evidence>
<evidence type="ECO:0000313" key="10">
    <source>
        <dbReference type="EMBL" id="KAK2616407.1"/>
    </source>
</evidence>
<dbReference type="Pfam" id="PF00512">
    <property type="entry name" value="HisKA"/>
    <property type="match status" value="1"/>
</dbReference>
<evidence type="ECO:0000259" key="9">
    <source>
        <dbReference type="PROSITE" id="PS50110"/>
    </source>
</evidence>
<dbReference type="EMBL" id="JASWJB010000006">
    <property type="protein sequence ID" value="KAK2616407.1"/>
    <property type="molecule type" value="Genomic_DNA"/>
</dbReference>
<dbReference type="InterPro" id="IPR011006">
    <property type="entry name" value="CheY-like_superfamily"/>
</dbReference>
<dbReference type="CDD" id="cd00082">
    <property type="entry name" value="HisKA"/>
    <property type="match status" value="1"/>
</dbReference>
<evidence type="ECO:0000313" key="11">
    <source>
        <dbReference type="Proteomes" id="UP001251528"/>
    </source>
</evidence>
<gene>
    <name evidence="10" type="ORF">QQS21_000648</name>
</gene>
<dbReference type="GO" id="GO:0009927">
    <property type="term" value="F:histidine phosphotransfer kinase activity"/>
    <property type="evidence" value="ECO:0007669"/>
    <property type="project" value="TreeGrafter"/>
</dbReference>
<dbReference type="SUPFAM" id="SSF47384">
    <property type="entry name" value="Homodimeric domain of signal transducing histidine kinase"/>
    <property type="match status" value="1"/>
</dbReference>
<dbReference type="GO" id="GO:0005886">
    <property type="term" value="C:plasma membrane"/>
    <property type="evidence" value="ECO:0007669"/>
    <property type="project" value="TreeGrafter"/>
</dbReference>
<dbReference type="InterPro" id="IPR003661">
    <property type="entry name" value="HisK_dim/P_dom"/>
</dbReference>
<name>A0AAJ0D0T6_9HYPO</name>
<dbReference type="EC" id="2.7.13.3" evidence="2"/>
<reference evidence="10" key="1">
    <citation type="submission" date="2023-06" db="EMBL/GenBank/DDBJ databases">
        <title>Conoideocrella luteorostrata (Hypocreales: Clavicipitaceae), a potential biocontrol fungus for elongate hemlock scale in United States Christmas tree production areas.</title>
        <authorList>
            <person name="Barrett H."/>
            <person name="Lovett B."/>
            <person name="Macias A.M."/>
            <person name="Stajich J.E."/>
            <person name="Kasson M.T."/>
        </authorList>
    </citation>
    <scope>NUCLEOTIDE SEQUENCE</scope>
    <source>
        <strain evidence="10">ARSEF 14590</strain>
    </source>
</reference>
<keyword evidence="5" id="KW-0418">Kinase</keyword>
<proteinExistence type="predicted"/>
<dbReference type="PRINTS" id="PR00344">
    <property type="entry name" value="BCTRLSENSOR"/>
</dbReference>
<feature type="domain" description="Histidine kinase" evidence="8">
    <location>
        <begin position="412"/>
        <end position="651"/>
    </location>
</feature>
<dbReference type="InterPro" id="IPR001789">
    <property type="entry name" value="Sig_transdc_resp-reg_receiver"/>
</dbReference>
<dbReference type="SUPFAM" id="SSF55781">
    <property type="entry name" value="GAF domain-like"/>
    <property type="match status" value="1"/>
</dbReference>
<dbReference type="Gene3D" id="3.30.565.10">
    <property type="entry name" value="Histidine kinase-like ATPase, C-terminal domain"/>
    <property type="match status" value="1"/>
</dbReference>
<feature type="compositionally biased region" description="Polar residues" evidence="7">
    <location>
        <begin position="823"/>
        <end position="841"/>
    </location>
</feature>
<dbReference type="InterPro" id="IPR003594">
    <property type="entry name" value="HATPase_dom"/>
</dbReference>
<feature type="modified residue" description="4-aspartylphosphate" evidence="6">
    <location>
        <position position="925"/>
    </location>
</feature>
<dbReference type="Pfam" id="PF02518">
    <property type="entry name" value="HATPase_c"/>
    <property type="match status" value="1"/>
</dbReference>
<dbReference type="PROSITE" id="PS50110">
    <property type="entry name" value="RESPONSE_REGULATORY"/>
    <property type="match status" value="1"/>
</dbReference>
<comment type="caution">
    <text evidence="10">The sequence shown here is derived from an EMBL/GenBank/DDBJ whole genome shotgun (WGS) entry which is preliminary data.</text>
</comment>
<organism evidence="10 11">
    <name type="scientific">Conoideocrella luteorostrata</name>
    <dbReference type="NCBI Taxonomy" id="1105319"/>
    <lineage>
        <taxon>Eukaryota</taxon>
        <taxon>Fungi</taxon>
        <taxon>Dikarya</taxon>
        <taxon>Ascomycota</taxon>
        <taxon>Pezizomycotina</taxon>
        <taxon>Sordariomycetes</taxon>
        <taxon>Hypocreomycetidae</taxon>
        <taxon>Hypocreales</taxon>
        <taxon>Clavicipitaceae</taxon>
        <taxon>Conoideocrella</taxon>
    </lineage>
</organism>
<dbReference type="InterPro" id="IPR029016">
    <property type="entry name" value="GAF-like_dom_sf"/>
</dbReference>
<dbReference type="PANTHER" id="PTHR43047">
    <property type="entry name" value="TWO-COMPONENT HISTIDINE PROTEIN KINASE"/>
    <property type="match status" value="1"/>
</dbReference>
<dbReference type="AlphaFoldDB" id="A0AAJ0D0T6"/>
<dbReference type="Gene3D" id="3.30.450.40">
    <property type="match status" value="1"/>
</dbReference>